<protein>
    <submittedName>
        <fullName evidence="1">Uncharacterized protein</fullName>
    </submittedName>
</protein>
<dbReference type="EMBL" id="LBSX01000019">
    <property type="protein sequence ID" value="KKQ26896.1"/>
    <property type="molecule type" value="Genomic_DNA"/>
</dbReference>
<reference evidence="1 2" key="1">
    <citation type="journal article" date="2015" name="Nature">
        <title>rRNA introns, odd ribosomes, and small enigmatic genomes across a large radiation of phyla.</title>
        <authorList>
            <person name="Brown C.T."/>
            <person name="Hug L.A."/>
            <person name="Thomas B.C."/>
            <person name="Sharon I."/>
            <person name="Castelle C.J."/>
            <person name="Singh A."/>
            <person name="Wilkins M.J."/>
            <person name="Williams K.H."/>
            <person name="Banfield J.F."/>
        </authorList>
    </citation>
    <scope>NUCLEOTIDE SEQUENCE [LARGE SCALE GENOMIC DNA]</scope>
</reference>
<name>A0A0G0JFG7_9BACT</name>
<sequence length="260" mass="27231">MFGSTLSTTLVDANNVSVAITKEAPQNPKLDDGYLQPEGGPRMKKLTLLAILASLAVLAMVTSPPPPTVVSEEGNTKGMLEKNADVRSSVEALQKVIAQSGAPGAKSDSQATIVRPEVECSADETTATYLLNLEPAGISSPPATHQVALFMKPYSQPKAAVAFTPVHEQEGSRSPGLIGMFLGNEVVQSVDSVKFIHFQVLMVMSPANDNSAVAATCSSETARLLVSPALLGLNRVDYRLLVETFACLNSSSNSVTGSTA</sequence>
<dbReference type="Proteomes" id="UP000034849">
    <property type="component" value="Unassembled WGS sequence"/>
</dbReference>
<proteinExistence type="predicted"/>
<dbReference type="STRING" id="1619046.US42_C0019G0006"/>
<evidence type="ECO:0000313" key="2">
    <source>
        <dbReference type="Proteomes" id="UP000034849"/>
    </source>
</evidence>
<dbReference type="AlphaFoldDB" id="A0A0G0JFG7"/>
<gene>
    <name evidence="1" type="ORF">US42_C0019G0006</name>
</gene>
<organism evidence="1 2">
    <name type="scientific">Candidatus Magasanikbacteria bacterium GW2011_GWC2_37_14</name>
    <dbReference type="NCBI Taxonomy" id="1619046"/>
    <lineage>
        <taxon>Bacteria</taxon>
        <taxon>Candidatus Magasanikiibacteriota</taxon>
    </lineage>
</organism>
<evidence type="ECO:0000313" key="1">
    <source>
        <dbReference type="EMBL" id="KKQ26896.1"/>
    </source>
</evidence>
<accession>A0A0G0JFG7</accession>
<comment type="caution">
    <text evidence="1">The sequence shown here is derived from an EMBL/GenBank/DDBJ whole genome shotgun (WGS) entry which is preliminary data.</text>
</comment>